<evidence type="ECO:0000256" key="13">
    <source>
        <dbReference type="SAM" id="Phobius"/>
    </source>
</evidence>
<keyword evidence="8 13" id="KW-0812">Transmembrane</keyword>
<feature type="domain" description="ABC3 transporter permease C-terminal" evidence="14">
    <location>
        <begin position="185"/>
        <end position="309"/>
    </location>
</feature>
<evidence type="ECO:0000256" key="12">
    <source>
        <dbReference type="PIRNR" id="PIRNR003097"/>
    </source>
</evidence>
<feature type="transmembrane region" description="Helical" evidence="13">
    <location>
        <begin position="183"/>
        <end position="202"/>
    </location>
</feature>
<evidence type="ECO:0000256" key="11">
    <source>
        <dbReference type="ARBA" id="ARBA00023306"/>
    </source>
</evidence>
<reference evidence="16 17" key="1">
    <citation type="submission" date="2019-03" db="EMBL/GenBank/DDBJ databases">
        <title>Genomic Encyclopedia of Type Strains, Phase IV (KMG-IV): sequencing the most valuable type-strain genomes for metagenomic binning, comparative biology and taxonomic classification.</title>
        <authorList>
            <person name="Goeker M."/>
        </authorList>
    </citation>
    <scope>NUCLEOTIDE SEQUENCE [LARGE SCALE GENOMIC DNA]</scope>
    <source>
        <strain evidence="16 17">DSM 19610</strain>
    </source>
</reference>
<dbReference type="Proteomes" id="UP000295707">
    <property type="component" value="Unassembled WGS sequence"/>
</dbReference>
<evidence type="ECO:0000256" key="2">
    <source>
        <dbReference type="ARBA" id="ARBA00007379"/>
    </source>
</evidence>
<evidence type="ECO:0000313" key="16">
    <source>
        <dbReference type="EMBL" id="TCK17095.1"/>
    </source>
</evidence>
<feature type="transmembrane region" description="Helical" evidence="13">
    <location>
        <begin position="235"/>
        <end position="260"/>
    </location>
</feature>
<dbReference type="OrthoDB" id="9813411at2"/>
<feature type="transmembrane region" description="Helical" evidence="13">
    <location>
        <begin position="281"/>
        <end position="300"/>
    </location>
</feature>
<comment type="function">
    <text evidence="12">Part of the ABC transporter FtsEX involved in cellular division.</text>
</comment>
<keyword evidence="6 12" id="KW-0997">Cell inner membrane</keyword>
<comment type="subunit">
    <text evidence="3">Forms a membrane-associated complex with FtsE.</text>
</comment>
<evidence type="ECO:0000256" key="8">
    <source>
        <dbReference type="ARBA" id="ARBA00022692"/>
    </source>
</evidence>
<sequence length="310" mass="33905">MRLPQPIHNYFVRHIQVALNSLGRLYRTPLASLMTIAVIGIALALPSGLYLLTGNLQKLGAQWDGGANLSVFLRKSVSLEQARTLKGRLAQWPEIDSLQLITPEQALAEFRELSGFGQALDLLDDNPLPAVLAIKPASGHATAVAAESLTEKLRALPEVELAQLDLQWVKRFNTIMEIVQRTIRVMAALLGLAVLLIIGNTIRLEIQSRREEIEITKLIGATDGFIRRPFLYAGLWYGIFGALVGALMVEVALLQLLDPVRRLAGLYQSSFSLEILTSGELFYLLTGGSLLGLAGAWIAVGRHLSAIEPQ</sequence>
<keyword evidence="11 12" id="KW-0131">Cell cycle</keyword>
<evidence type="ECO:0000256" key="3">
    <source>
        <dbReference type="ARBA" id="ARBA00011160"/>
    </source>
</evidence>
<feature type="transmembrane region" description="Helical" evidence="13">
    <location>
        <begin position="30"/>
        <end position="52"/>
    </location>
</feature>
<dbReference type="Pfam" id="PF18075">
    <property type="entry name" value="FtsX_ECD"/>
    <property type="match status" value="1"/>
</dbReference>
<proteinExistence type="inferred from homology"/>
<keyword evidence="7 12" id="KW-0132">Cell division</keyword>
<dbReference type="PIRSF" id="PIRSF003097">
    <property type="entry name" value="FtsX"/>
    <property type="match status" value="1"/>
</dbReference>
<evidence type="ECO:0000256" key="9">
    <source>
        <dbReference type="ARBA" id="ARBA00022989"/>
    </source>
</evidence>
<dbReference type="RefSeq" id="WP_132970992.1">
    <property type="nucleotide sequence ID" value="NZ_SMFX01000001.1"/>
</dbReference>
<dbReference type="GO" id="GO:0005886">
    <property type="term" value="C:plasma membrane"/>
    <property type="evidence" value="ECO:0007669"/>
    <property type="project" value="UniProtKB-SubCell"/>
</dbReference>
<evidence type="ECO:0000256" key="1">
    <source>
        <dbReference type="ARBA" id="ARBA00004429"/>
    </source>
</evidence>
<dbReference type="InterPro" id="IPR040690">
    <property type="entry name" value="FtsX_ECD"/>
</dbReference>
<keyword evidence="9 13" id="KW-1133">Transmembrane helix</keyword>
<dbReference type="InterPro" id="IPR047590">
    <property type="entry name" value="FtsX_proteobact-type"/>
</dbReference>
<name>A0A4R1HAB0_9GAMM</name>
<dbReference type="Pfam" id="PF02687">
    <property type="entry name" value="FtsX"/>
    <property type="match status" value="1"/>
</dbReference>
<evidence type="ECO:0000259" key="15">
    <source>
        <dbReference type="Pfam" id="PF18075"/>
    </source>
</evidence>
<evidence type="ECO:0000256" key="6">
    <source>
        <dbReference type="ARBA" id="ARBA00022519"/>
    </source>
</evidence>
<dbReference type="AlphaFoldDB" id="A0A4R1HAB0"/>
<comment type="subcellular location">
    <subcellularLocation>
        <location evidence="1">Cell inner membrane</location>
        <topology evidence="1">Multi-pass membrane protein</topology>
    </subcellularLocation>
</comment>
<organism evidence="16 17">
    <name type="scientific">Thiogranum longum</name>
    <dbReference type="NCBI Taxonomy" id="1537524"/>
    <lineage>
        <taxon>Bacteria</taxon>
        <taxon>Pseudomonadati</taxon>
        <taxon>Pseudomonadota</taxon>
        <taxon>Gammaproteobacteria</taxon>
        <taxon>Chromatiales</taxon>
        <taxon>Ectothiorhodospiraceae</taxon>
        <taxon>Thiogranum</taxon>
    </lineage>
</organism>
<dbReference type="Gene3D" id="3.30.70.3040">
    <property type="match status" value="1"/>
</dbReference>
<dbReference type="PANTHER" id="PTHR47755:SF1">
    <property type="entry name" value="CELL DIVISION PROTEIN FTSX"/>
    <property type="match status" value="1"/>
</dbReference>
<feature type="domain" description="FtsX extracellular" evidence="15">
    <location>
        <begin position="68"/>
        <end position="159"/>
    </location>
</feature>
<gene>
    <name evidence="16" type="ORF">DFR30_0315</name>
</gene>
<dbReference type="GO" id="GO:0032153">
    <property type="term" value="C:cell division site"/>
    <property type="evidence" value="ECO:0007669"/>
    <property type="project" value="TreeGrafter"/>
</dbReference>
<comment type="caution">
    <text evidence="16">The sequence shown here is derived from an EMBL/GenBank/DDBJ whole genome shotgun (WGS) entry which is preliminary data.</text>
</comment>
<dbReference type="GO" id="GO:0051301">
    <property type="term" value="P:cell division"/>
    <property type="evidence" value="ECO:0007669"/>
    <property type="project" value="UniProtKB-KW"/>
</dbReference>
<protein>
    <recommendedName>
        <fullName evidence="4 12">Cell division protein FtsX</fullName>
    </recommendedName>
</protein>
<keyword evidence="10 12" id="KW-0472">Membrane</keyword>
<dbReference type="InterPro" id="IPR004513">
    <property type="entry name" value="FtsX"/>
</dbReference>
<evidence type="ECO:0000256" key="4">
    <source>
        <dbReference type="ARBA" id="ARBA00021907"/>
    </source>
</evidence>
<dbReference type="NCBIfam" id="TIGR00439">
    <property type="entry name" value="FtsX_Gneg"/>
    <property type="match status" value="1"/>
</dbReference>
<dbReference type="EMBL" id="SMFX01000001">
    <property type="protein sequence ID" value="TCK17095.1"/>
    <property type="molecule type" value="Genomic_DNA"/>
</dbReference>
<keyword evidence="5 12" id="KW-1003">Cell membrane</keyword>
<accession>A0A4R1HAB0</accession>
<evidence type="ECO:0000256" key="7">
    <source>
        <dbReference type="ARBA" id="ARBA00022618"/>
    </source>
</evidence>
<dbReference type="PANTHER" id="PTHR47755">
    <property type="entry name" value="CELL DIVISION PROTEIN FTSX"/>
    <property type="match status" value="1"/>
</dbReference>
<dbReference type="InterPro" id="IPR003838">
    <property type="entry name" value="ABC3_permease_C"/>
</dbReference>
<comment type="similarity">
    <text evidence="2 12">Belongs to the ABC-4 integral membrane protein family. FtsX subfamily.</text>
</comment>
<evidence type="ECO:0000259" key="14">
    <source>
        <dbReference type="Pfam" id="PF02687"/>
    </source>
</evidence>
<evidence type="ECO:0000256" key="5">
    <source>
        <dbReference type="ARBA" id="ARBA00022475"/>
    </source>
</evidence>
<keyword evidence="17" id="KW-1185">Reference proteome</keyword>
<evidence type="ECO:0000313" key="17">
    <source>
        <dbReference type="Proteomes" id="UP000295707"/>
    </source>
</evidence>
<evidence type="ECO:0000256" key="10">
    <source>
        <dbReference type="ARBA" id="ARBA00023136"/>
    </source>
</evidence>